<dbReference type="GO" id="GO:0032259">
    <property type="term" value="P:methylation"/>
    <property type="evidence" value="ECO:0007669"/>
    <property type="project" value="UniProtKB-KW"/>
</dbReference>
<keyword evidence="2" id="KW-0808">Transferase</keyword>
<dbReference type="Gene3D" id="3.40.50.150">
    <property type="entry name" value="Vaccinia Virus protein VP39"/>
    <property type="match status" value="1"/>
</dbReference>
<protein>
    <submittedName>
        <fullName evidence="2">Methyltransferase domain-containing protein</fullName>
    </submittedName>
</protein>
<dbReference type="GO" id="GO:0008757">
    <property type="term" value="F:S-adenosylmethionine-dependent methyltransferase activity"/>
    <property type="evidence" value="ECO:0007669"/>
    <property type="project" value="InterPro"/>
</dbReference>
<proteinExistence type="predicted"/>
<dbReference type="EMBL" id="JADJMS010000030">
    <property type="protein sequence ID" value="MBK7416024.1"/>
    <property type="molecule type" value="Genomic_DNA"/>
</dbReference>
<dbReference type="Proteomes" id="UP000739411">
    <property type="component" value="Unassembled WGS sequence"/>
</dbReference>
<evidence type="ECO:0000313" key="3">
    <source>
        <dbReference type="Proteomes" id="UP000739411"/>
    </source>
</evidence>
<feature type="domain" description="Methyltransferase type 11" evidence="1">
    <location>
        <begin position="6"/>
        <end position="43"/>
    </location>
</feature>
<reference evidence="2 3" key="1">
    <citation type="submission" date="2020-10" db="EMBL/GenBank/DDBJ databases">
        <title>Connecting structure to function with the recovery of over 1000 high-quality activated sludge metagenome-assembled genomes encoding full-length rRNA genes using long-read sequencing.</title>
        <authorList>
            <person name="Singleton C.M."/>
            <person name="Petriglieri F."/>
            <person name="Kristensen J.M."/>
            <person name="Kirkegaard R.H."/>
            <person name="Michaelsen T.Y."/>
            <person name="Andersen M.H."/>
            <person name="Karst S.M."/>
            <person name="Dueholm M.S."/>
            <person name="Nielsen P.H."/>
            <person name="Albertsen M."/>
        </authorList>
    </citation>
    <scope>NUCLEOTIDE SEQUENCE [LARGE SCALE GENOMIC DNA]</scope>
    <source>
        <strain evidence="2">EsbW_18-Q3-R4-48_BATAC.463</strain>
    </source>
</reference>
<dbReference type="SUPFAM" id="SSF53335">
    <property type="entry name" value="S-adenosyl-L-methionine-dependent methyltransferases"/>
    <property type="match status" value="1"/>
</dbReference>
<dbReference type="Pfam" id="PF08241">
    <property type="entry name" value="Methyltransf_11"/>
    <property type="match status" value="1"/>
</dbReference>
<dbReference type="AlphaFoldDB" id="A0A935K3N3"/>
<name>A0A935K3N3_9RHOO</name>
<dbReference type="InterPro" id="IPR013216">
    <property type="entry name" value="Methyltransf_11"/>
</dbReference>
<evidence type="ECO:0000313" key="2">
    <source>
        <dbReference type="EMBL" id="MBK7416024.1"/>
    </source>
</evidence>
<gene>
    <name evidence="2" type="ORF">IPJ38_13795</name>
</gene>
<organism evidence="2 3">
    <name type="scientific">Candidatus Dechloromonas phosphorivorans</name>
    <dbReference type="NCBI Taxonomy" id="2899244"/>
    <lineage>
        <taxon>Bacteria</taxon>
        <taxon>Pseudomonadati</taxon>
        <taxon>Pseudomonadota</taxon>
        <taxon>Betaproteobacteria</taxon>
        <taxon>Rhodocyclales</taxon>
        <taxon>Azonexaceae</taxon>
        <taxon>Dechloromonas</taxon>
    </lineage>
</organism>
<comment type="caution">
    <text evidence="2">The sequence shown here is derived from an EMBL/GenBank/DDBJ whole genome shotgun (WGS) entry which is preliminary data.</text>
</comment>
<accession>A0A935K3N3</accession>
<evidence type="ECO:0000259" key="1">
    <source>
        <dbReference type="Pfam" id="PF08241"/>
    </source>
</evidence>
<keyword evidence="2" id="KW-0489">Methyltransferase</keyword>
<sequence>MALSSDADSFDFTLCIESSFHYDDKERFFAENFRVLKAGGQAVLADITCENVERVTFRRGNHFESRLRYIDLAEKAGFIVESVEDIGQLVYRQLYEYILKFNKDNRELNGKYWSVVLRNYARLADEGLMGYHFFRFRKPL</sequence>
<dbReference type="InterPro" id="IPR029063">
    <property type="entry name" value="SAM-dependent_MTases_sf"/>
</dbReference>